<proteinExistence type="predicted"/>
<evidence type="ECO:0008006" key="4">
    <source>
        <dbReference type="Google" id="ProtNLM"/>
    </source>
</evidence>
<evidence type="ECO:0000313" key="3">
    <source>
        <dbReference type="Proteomes" id="UP000189818"/>
    </source>
</evidence>
<name>A0A1T4ZRZ1_9SPHN</name>
<dbReference type="RefSeq" id="WP_176152423.1">
    <property type="nucleotide sequence ID" value="NZ_FUYM01000001.1"/>
</dbReference>
<dbReference type="Proteomes" id="UP000189818">
    <property type="component" value="Unassembled WGS sequence"/>
</dbReference>
<protein>
    <recommendedName>
        <fullName evidence="4">Glycine zipper domain-containing protein</fullName>
    </recommendedName>
</protein>
<dbReference type="PROSITE" id="PS51257">
    <property type="entry name" value="PROKAR_LIPOPROTEIN"/>
    <property type="match status" value="1"/>
</dbReference>
<sequence length="102" mass="10211">MNVRRTTILACSVPLLLVSACQTSDPTARGAARGAAIGAAGGAAVGALANGVGVGEGAAIGAAAGAVIGAATAGDGRRYYRDGRGCYYYKGDRRRYVDSRRC</sequence>
<reference evidence="3" key="1">
    <citation type="submission" date="2017-02" db="EMBL/GenBank/DDBJ databases">
        <authorList>
            <person name="Varghese N."/>
            <person name="Submissions S."/>
        </authorList>
    </citation>
    <scope>NUCLEOTIDE SEQUENCE [LARGE SCALE GENOMIC DNA]</scope>
    <source>
        <strain evidence="3">UM2</strain>
    </source>
</reference>
<dbReference type="EMBL" id="FUYM01000001">
    <property type="protein sequence ID" value="SKB25329.1"/>
    <property type="molecule type" value="Genomic_DNA"/>
</dbReference>
<gene>
    <name evidence="2" type="ORF">SAMN06295920_101105</name>
</gene>
<accession>A0A1T4ZRZ1</accession>
<evidence type="ECO:0000313" key="2">
    <source>
        <dbReference type="EMBL" id="SKB25329.1"/>
    </source>
</evidence>
<feature type="signal peptide" evidence="1">
    <location>
        <begin position="1"/>
        <end position="24"/>
    </location>
</feature>
<organism evidence="2 3">
    <name type="scientific">Rhizorhabdus histidinilytica</name>
    <dbReference type="NCBI Taxonomy" id="439228"/>
    <lineage>
        <taxon>Bacteria</taxon>
        <taxon>Pseudomonadati</taxon>
        <taxon>Pseudomonadota</taxon>
        <taxon>Alphaproteobacteria</taxon>
        <taxon>Sphingomonadales</taxon>
        <taxon>Sphingomonadaceae</taxon>
        <taxon>Rhizorhabdus</taxon>
    </lineage>
</organism>
<dbReference type="AlphaFoldDB" id="A0A1T4ZRZ1"/>
<feature type="chain" id="PRO_5013363989" description="Glycine zipper domain-containing protein" evidence="1">
    <location>
        <begin position="25"/>
        <end position="102"/>
    </location>
</feature>
<keyword evidence="1" id="KW-0732">Signal</keyword>
<evidence type="ECO:0000256" key="1">
    <source>
        <dbReference type="SAM" id="SignalP"/>
    </source>
</evidence>
<keyword evidence="3" id="KW-1185">Reference proteome</keyword>